<evidence type="ECO:0000313" key="7">
    <source>
        <dbReference type="EMBL" id="MED6216583.1"/>
    </source>
</evidence>
<dbReference type="EMBL" id="JASCZI010271880">
    <property type="protein sequence ID" value="MED6216583.1"/>
    <property type="molecule type" value="Genomic_DNA"/>
</dbReference>
<dbReference type="InterPro" id="IPR008271">
    <property type="entry name" value="Ser/Thr_kinase_AS"/>
</dbReference>
<dbReference type="PROSITE" id="PS50011">
    <property type="entry name" value="PROTEIN_KINASE_DOM"/>
    <property type="match status" value="1"/>
</dbReference>
<protein>
    <recommendedName>
        <fullName evidence="6">Protein kinase domain-containing protein</fullName>
    </recommendedName>
</protein>
<evidence type="ECO:0000259" key="6">
    <source>
        <dbReference type="PROSITE" id="PS50011"/>
    </source>
</evidence>
<dbReference type="SMART" id="SM00220">
    <property type="entry name" value="S_TKc"/>
    <property type="match status" value="1"/>
</dbReference>
<evidence type="ECO:0000256" key="4">
    <source>
        <dbReference type="ARBA" id="ARBA00022840"/>
    </source>
</evidence>
<dbReference type="PROSITE" id="PS00107">
    <property type="entry name" value="PROTEIN_KINASE_ATP"/>
    <property type="match status" value="1"/>
</dbReference>
<dbReference type="Pfam" id="PF00069">
    <property type="entry name" value="Pkinase"/>
    <property type="match status" value="1"/>
</dbReference>
<dbReference type="InterPro" id="IPR006016">
    <property type="entry name" value="UspA"/>
</dbReference>
<evidence type="ECO:0000256" key="5">
    <source>
        <dbReference type="PROSITE-ProRule" id="PRU10141"/>
    </source>
</evidence>
<keyword evidence="2 5" id="KW-0547">Nucleotide-binding</keyword>
<dbReference type="InterPro" id="IPR000719">
    <property type="entry name" value="Prot_kinase_dom"/>
</dbReference>
<dbReference type="InterPro" id="IPR014729">
    <property type="entry name" value="Rossmann-like_a/b/a_fold"/>
</dbReference>
<dbReference type="PANTHER" id="PTHR47987:SF5">
    <property type="entry name" value="PROTEIN KINASE DOMAIN-CONTAINING PROTEIN"/>
    <property type="match status" value="1"/>
</dbReference>
<feature type="binding site" evidence="5">
    <location>
        <position position="395"/>
    </location>
    <ligand>
        <name>ATP</name>
        <dbReference type="ChEBI" id="CHEBI:30616"/>
    </ligand>
</feature>
<dbReference type="InterPro" id="IPR046958">
    <property type="entry name" value="RBK1/2/STUNTED"/>
</dbReference>
<gene>
    <name evidence="7" type="ORF">PIB30_008877</name>
</gene>
<dbReference type="InterPro" id="IPR017441">
    <property type="entry name" value="Protein_kinase_ATP_BS"/>
</dbReference>
<sequence length="711" mass="77459">MKLMIGVDSAAAAASTSDGGRKVLVGVKLDTRSRQLLTWALVKVAEPGDHVIALHVLDTITGIEGTSTLLSLVKTFNSVLAAYEGFCNLKQIDLKLKVCRGSSARKVLVQEATSFGVDTVILGTSATHHTIRSSVSVAKYCAKKLPKCVSVFAIDNNCKIAFCREASRAHSDQEKLQEGSLLLPKSLVACGSKNLKSCESCAVVLAPPEDPEKDNSLALVPIPKVDDAPSPCYSIVMRDSNQSKPGWWLLRHVFHPRKHTSKSSLKNSNSIVFQHPLRHPSWHFSAVVHPDQKQANATDNNDKSSYALDGESGAIVPFGSSATFPISSLCGDLSSVSIELLEGLQDKYLSSCRSYSLQELASATASFSPENLVGRGGSSYVYSGQLPDGKELAVKILKPSVDVVKEFVQEIEILTTLDHKNIISLSGFCFEGNHLLLVYNFLSRGSLEENLHGNKKDCDTFGWKERFKVAVGVAEALDYLHNGCPQAVVHRDVKSSNILLSDDFEPQLSDFGLASWGTSSSHVASTDVAGTFGYLAPEYFMHGRVTDKIDVYAFGVVLLELLSNKKPIDNECPKGQESLVMWATRIVKGGKLSHLLDPNLGCEYDHCQINRMILAATLCIRRESRLRPQISLILKLLQGDEEVTKWAEQEVNTPVGPDGLDGESIPTNIQSHLNLALLDVEDDAVSISSTEPTVSLEDYLQGRWSRSSSFN</sequence>
<accession>A0ABU6Z5K6</accession>
<dbReference type="Gene3D" id="3.40.50.620">
    <property type="entry name" value="HUPs"/>
    <property type="match status" value="1"/>
</dbReference>
<evidence type="ECO:0000256" key="1">
    <source>
        <dbReference type="ARBA" id="ARBA00022679"/>
    </source>
</evidence>
<dbReference type="Gene3D" id="3.30.200.20">
    <property type="entry name" value="Phosphorylase Kinase, domain 1"/>
    <property type="match status" value="1"/>
</dbReference>
<dbReference type="PANTHER" id="PTHR47987">
    <property type="entry name" value="OS08G0249100 PROTEIN"/>
    <property type="match status" value="1"/>
</dbReference>
<dbReference type="SUPFAM" id="SSF56112">
    <property type="entry name" value="Protein kinase-like (PK-like)"/>
    <property type="match status" value="1"/>
</dbReference>
<proteinExistence type="predicted"/>
<organism evidence="7 8">
    <name type="scientific">Stylosanthes scabra</name>
    <dbReference type="NCBI Taxonomy" id="79078"/>
    <lineage>
        <taxon>Eukaryota</taxon>
        <taxon>Viridiplantae</taxon>
        <taxon>Streptophyta</taxon>
        <taxon>Embryophyta</taxon>
        <taxon>Tracheophyta</taxon>
        <taxon>Spermatophyta</taxon>
        <taxon>Magnoliopsida</taxon>
        <taxon>eudicotyledons</taxon>
        <taxon>Gunneridae</taxon>
        <taxon>Pentapetalae</taxon>
        <taxon>rosids</taxon>
        <taxon>fabids</taxon>
        <taxon>Fabales</taxon>
        <taxon>Fabaceae</taxon>
        <taxon>Papilionoideae</taxon>
        <taxon>50 kb inversion clade</taxon>
        <taxon>dalbergioids sensu lato</taxon>
        <taxon>Dalbergieae</taxon>
        <taxon>Pterocarpus clade</taxon>
        <taxon>Stylosanthes</taxon>
    </lineage>
</organism>
<dbReference type="PROSITE" id="PS00108">
    <property type="entry name" value="PROTEIN_KINASE_ST"/>
    <property type="match status" value="1"/>
</dbReference>
<dbReference type="Gene3D" id="1.10.510.10">
    <property type="entry name" value="Transferase(Phosphotransferase) domain 1"/>
    <property type="match status" value="1"/>
</dbReference>
<keyword evidence="8" id="KW-1185">Reference proteome</keyword>
<evidence type="ECO:0000256" key="3">
    <source>
        <dbReference type="ARBA" id="ARBA00022777"/>
    </source>
</evidence>
<dbReference type="Pfam" id="PF00582">
    <property type="entry name" value="Usp"/>
    <property type="match status" value="1"/>
</dbReference>
<dbReference type="Proteomes" id="UP001341840">
    <property type="component" value="Unassembled WGS sequence"/>
</dbReference>
<reference evidence="7 8" key="1">
    <citation type="journal article" date="2023" name="Plants (Basel)">
        <title>Bridging the Gap: Combining Genomics and Transcriptomics Approaches to Understand Stylosanthes scabra, an Orphan Legume from the Brazilian Caatinga.</title>
        <authorList>
            <person name="Ferreira-Neto J.R.C."/>
            <person name="da Silva M.D."/>
            <person name="Binneck E."/>
            <person name="de Melo N.F."/>
            <person name="da Silva R.H."/>
            <person name="de Melo A.L.T.M."/>
            <person name="Pandolfi V."/>
            <person name="Bustamante F.O."/>
            <person name="Brasileiro-Vidal A.C."/>
            <person name="Benko-Iseppon A.M."/>
        </authorList>
    </citation>
    <scope>NUCLEOTIDE SEQUENCE [LARGE SCALE GENOMIC DNA]</scope>
    <source>
        <tissue evidence="7">Leaves</tissue>
    </source>
</reference>
<comment type="caution">
    <text evidence="7">The sequence shown here is derived from an EMBL/GenBank/DDBJ whole genome shotgun (WGS) entry which is preliminary data.</text>
</comment>
<feature type="domain" description="Protein kinase" evidence="6">
    <location>
        <begin position="367"/>
        <end position="643"/>
    </location>
</feature>
<keyword evidence="4 5" id="KW-0067">ATP-binding</keyword>
<dbReference type="CDD" id="cd00293">
    <property type="entry name" value="USP-like"/>
    <property type="match status" value="1"/>
</dbReference>
<keyword evidence="1" id="KW-0808">Transferase</keyword>
<evidence type="ECO:0000313" key="8">
    <source>
        <dbReference type="Proteomes" id="UP001341840"/>
    </source>
</evidence>
<evidence type="ECO:0000256" key="2">
    <source>
        <dbReference type="ARBA" id="ARBA00022741"/>
    </source>
</evidence>
<name>A0ABU6Z5K6_9FABA</name>
<dbReference type="InterPro" id="IPR011009">
    <property type="entry name" value="Kinase-like_dom_sf"/>
</dbReference>
<dbReference type="SUPFAM" id="SSF52402">
    <property type="entry name" value="Adenine nucleotide alpha hydrolases-like"/>
    <property type="match status" value="1"/>
</dbReference>
<keyword evidence="3" id="KW-0418">Kinase</keyword>